<sequence length="191" mass="20994">MSTAAWIVIDIAIAICGGVIVWWVWNARRPAGVNDQGSVLSSDWNNQQELEVLHATRAGLRQAGIDSFEASVARSLSMVADAIRSHVAEARARIDLQIHDEVRLDQLSSAMTEKFQMHPTHSDASADWYTACFSELHSAAVEAALILAPYHVHCPAPMSSTPVGWFESTAKVVVLIHDIYQGRREQIYAAS</sequence>
<dbReference type="EMBL" id="MLIQ01000042">
    <property type="protein sequence ID" value="OHU47327.1"/>
    <property type="molecule type" value="Genomic_DNA"/>
</dbReference>
<reference evidence="2 3" key="1">
    <citation type="submission" date="2016-10" db="EMBL/GenBank/DDBJ databases">
        <title>Evaluation of Human, Veterinary and Environmental Mycobacterium chelonae Isolates by Core Genome Phylogenomic Analysis, Targeted Gene Comparison, and Anti-microbial Susceptibility Patterns: A Tale of Mistaken Identities.</title>
        <authorList>
            <person name="Fogelson S.B."/>
            <person name="Camus A.C."/>
            <person name="Lorenz W."/>
            <person name="Vasireddy R."/>
            <person name="Vasireddy S."/>
            <person name="Smith T."/>
            <person name="Brown-Elliott B.A."/>
            <person name="Wallace R.J.Jr."/>
            <person name="Hasan N.A."/>
            <person name="Reischl U."/>
            <person name="Sanchez S."/>
        </authorList>
    </citation>
    <scope>NUCLEOTIDE SEQUENCE [LARGE SCALE GENOMIC DNA]</scope>
    <source>
        <strain evidence="2 3">15515</strain>
    </source>
</reference>
<accession>A0A1S1LHZ7</accession>
<evidence type="ECO:0000256" key="1">
    <source>
        <dbReference type="SAM" id="Phobius"/>
    </source>
</evidence>
<evidence type="ECO:0000313" key="2">
    <source>
        <dbReference type="EMBL" id="OHU47327.1"/>
    </source>
</evidence>
<keyword evidence="1" id="KW-0472">Membrane</keyword>
<dbReference type="RefSeq" id="WP_070947946.1">
    <property type="nucleotide sequence ID" value="NZ_MLIQ01000042.1"/>
</dbReference>
<dbReference type="Proteomes" id="UP000180043">
    <property type="component" value="Unassembled WGS sequence"/>
</dbReference>
<name>A0A1S1LHZ7_MYCCH</name>
<proteinExistence type="predicted"/>
<evidence type="ECO:0000313" key="3">
    <source>
        <dbReference type="Proteomes" id="UP000180043"/>
    </source>
</evidence>
<feature type="transmembrane region" description="Helical" evidence="1">
    <location>
        <begin position="6"/>
        <end position="25"/>
    </location>
</feature>
<comment type="caution">
    <text evidence="2">The sequence shown here is derived from an EMBL/GenBank/DDBJ whole genome shotgun (WGS) entry which is preliminary data.</text>
</comment>
<dbReference type="AlphaFoldDB" id="A0A1S1LHZ7"/>
<gene>
    <name evidence="2" type="ORF">BKG82_27125</name>
</gene>
<keyword evidence="1" id="KW-0812">Transmembrane</keyword>
<protein>
    <submittedName>
        <fullName evidence="2">Uncharacterized protein</fullName>
    </submittedName>
</protein>
<keyword evidence="1" id="KW-1133">Transmembrane helix</keyword>
<organism evidence="2 3">
    <name type="scientific">Mycobacteroides chelonae</name>
    <name type="common">Mycobacterium chelonae</name>
    <dbReference type="NCBI Taxonomy" id="1774"/>
    <lineage>
        <taxon>Bacteria</taxon>
        <taxon>Bacillati</taxon>
        <taxon>Actinomycetota</taxon>
        <taxon>Actinomycetes</taxon>
        <taxon>Mycobacteriales</taxon>
        <taxon>Mycobacteriaceae</taxon>
        <taxon>Mycobacteroides</taxon>
    </lineage>
</organism>